<evidence type="ECO:0000256" key="7">
    <source>
        <dbReference type="ARBA" id="ARBA00022490"/>
    </source>
</evidence>
<dbReference type="GO" id="GO:1990023">
    <property type="term" value="C:mitotic spindle midzone"/>
    <property type="evidence" value="ECO:0007669"/>
    <property type="project" value="TreeGrafter"/>
</dbReference>
<dbReference type="GO" id="GO:0005874">
    <property type="term" value="C:microtubule"/>
    <property type="evidence" value="ECO:0007669"/>
    <property type="project" value="UniProtKB-KW"/>
</dbReference>
<comment type="subcellular location">
    <subcellularLocation>
        <location evidence="3">Chromosome</location>
        <location evidence="3">Centromere</location>
        <location evidence="3">Kinetochore</location>
    </subcellularLocation>
    <subcellularLocation>
        <location evidence="2">Cytoplasm</location>
        <location evidence="2">Cytoskeleton</location>
        <location evidence="2">Spindle</location>
    </subcellularLocation>
    <subcellularLocation>
        <location evidence="1">Nucleus</location>
    </subcellularLocation>
</comment>
<dbReference type="GO" id="GO:0008608">
    <property type="term" value="P:attachment of spindle microtubules to kinetochore"/>
    <property type="evidence" value="ECO:0007669"/>
    <property type="project" value="TreeGrafter"/>
</dbReference>
<keyword evidence="7" id="KW-0963">Cytoplasm</keyword>
<dbReference type="GO" id="GO:0042729">
    <property type="term" value="C:DASH complex"/>
    <property type="evidence" value="ECO:0007669"/>
    <property type="project" value="InterPro"/>
</dbReference>
<dbReference type="InterPro" id="IPR013963">
    <property type="entry name" value="DASH_Dad2"/>
</dbReference>
<evidence type="ECO:0000313" key="20">
    <source>
        <dbReference type="Proteomes" id="UP001222932"/>
    </source>
</evidence>
<evidence type="ECO:0000256" key="11">
    <source>
        <dbReference type="ARBA" id="ARBA00022829"/>
    </source>
</evidence>
<keyword evidence="10" id="KW-0498">Mitosis</keyword>
<dbReference type="AlphaFoldDB" id="A0AAD3TUQ7"/>
<keyword evidence="11" id="KW-0159">Chromosome partition</keyword>
<gene>
    <name evidence="19" type="primary">DAD2</name>
    <name evidence="19" type="ORF">CspeluHIS016_0400740</name>
</gene>
<evidence type="ECO:0000256" key="2">
    <source>
        <dbReference type="ARBA" id="ARBA00004186"/>
    </source>
</evidence>
<sequence>MSNIPPEVANNPTLLRLYHKQQEHSGLQALKEATERMLSKADKLAEQSTMMADGGKAIGEVLQHWAYVQSILGRIKEHAVNTDDDEEPEPLPMMVRLAYTGEGKAQQQAAREVTPRKTPRKQ</sequence>
<comment type="caution">
    <text evidence="19">The sequence shown here is derived from an EMBL/GenBank/DDBJ whole genome shotgun (WGS) entry which is preliminary data.</text>
</comment>
<keyword evidence="16" id="KW-0137">Centromere</keyword>
<feature type="region of interest" description="Disordered" evidence="18">
    <location>
        <begin position="99"/>
        <end position="122"/>
    </location>
</feature>
<reference evidence="19" key="1">
    <citation type="journal article" date="2023" name="BMC Genomics">
        <title>Chromosome-level genome assemblies of Cutaneotrichosporon spp. (Trichosporonales, Basidiomycota) reveal imbalanced evolution between nucleotide sequences and chromosome synteny.</title>
        <authorList>
            <person name="Kobayashi Y."/>
            <person name="Kayamori A."/>
            <person name="Aoki K."/>
            <person name="Shiwa Y."/>
            <person name="Matsutani M."/>
            <person name="Fujita N."/>
            <person name="Sugita T."/>
            <person name="Iwasaki W."/>
            <person name="Tanaka N."/>
            <person name="Takashima M."/>
        </authorList>
    </citation>
    <scope>NUCLEOTIDE SEQUENCE</scope>
    <source>
        <strain evidence="19">HIS016</strain>
    </source>
</reference>
<keyword evidence="13" id="KW-0206">Cytoskeleton</keyword>
<evidence type="ECO:0000256" key="1">
    <source>
        <dbReference type="ARBA" id="ARBA00004123"/>
    </source>
</evidence>
<evidence type="ECO:0000256" key="12">
    <source>
        <dbReference type="ARBA" id="ARBA00022838"/>
    </source>
</evidence>
<keyword evidence="6" id="KW-0158">Chromosome</keyword>
<evidence type="ECO:0000256" key="4">
    <source>
        <dbReference type="ARBA" id="ARBA00005501"/>
    </source>
</evidence>
<keyword evidence="15" id="KW-0131">Cell cycle</keyword>
<dbReference type="Proteomes" id="UP001222932">
    <property type="component" value="Unassembled WGS sequence"/>
</dbReference>
<dbReference type="Pfam" id="PF08654">
    <property type="entry name" value="DASH_Dad2"/>
    <property type="match status" value="1"/>
</dbReference>
<evidence type="ECO:0000256" key="18">
    <source>
        <dbReference type="SAM" id="MobiDB-lite"/>
    </source>
</evidence>
<evidence type="ECO:0000256" key="14">
    <source>
        <dbReference type="ARBA" id="ARBA00023242"/>
    </source>
</evidence>
<evidence type="ECO:0000256" key="5">
    <source>
        <dbReference type="ARBA" id="ARBA00020260"/>
    </source>
</evidence>
<dbReference type="GO" id="GO:0044732">
    <property type="term" value="C:mitotic spindle pole body"/>
    <property type="evidence" value="ECO:0007669"/>
    <property type="project" value="TreeGrafter"/>
</dbReference>
<evidence type="ECO:0000256" key="8">
    <source>
        <dbReference type="ARBA" id="ARBA00022618"/>
    </source>
</evidence>
<organism evidence="19 20">
    <name type="scientific">Cutaneotrichosporon spelunceum</name>
    <dbReference type="NCBI Taxonomy" id="1672016"/>
    <lineage>
        <taxon>Eukaryota</taxon>
        <taxon>Fungi</taxon>
        <taxon>Dikarya</taxon>
        <taxon>Basidiomycota</taxon>
        <taxon>Agaricomycotina</taxon>
        <taxon>Tremellomycetes</taxon>
        <taxon>Trichosporonales</taxon>
        <taxon>Trichosporonaceae</taxon>
        <taxon>Cutaneotrichosporon</taxon>
    </lineage>
</organism>
<reference evidence="19" key="2">
    <citation type="submission" date="2023-06" db="EMBL/GenBank/DDBJ databases">
        <authorList>
            <person name="Kobayashi Y."/>
            <person name="Kayamori A."/>
            <person name="Aoki K."/>
            <person name="Shiwa Y."/>
            <person name="Fujita N."/>
            <person name="Sugita T."/>
            <person name="Iwasaki W."/>
            <person name="Tanaka N."/>
            <person name="Takashima M."/>
        </authorList>
    </citation>
    <scope>NUCLEOTIDE SEQUENCE</scope>
    <source>
        <strain evidence="19">HIS016</strain>
    </source>
</reference>
<evidence type="ECO:0000313" key="19">
    <source>
        <dbReference type="EMBL" id="GMK57240.1"/>
    </source>
</evidence>
<keyword evidence="8" id="KW-0132">Cell division</keyword>
<evidence type="ECO:0000256" key="3">
    <source>
        <dbReference type="ARBA" id="ARBA00004629"/>
    </source>
</evidence>
<dbReference type="GO" id="GO:0051301">
    <property type="term" value="P:cell division"/>
    <property type="evidence" value="ECO:0007669"/>
    <property type="project" value="UniProtKB-KW"/>
</dbReference>
<dbReference type="GO" id="GO:0000278">
    <property type="term" value="P:mitotic cell cycle"/>
    <property type="evidence" value="ECO:0007669"/>
    <property type="project" value="InterPro"/>
</dbReference>
<evidence type="ECO:0000256" key="10">
    <source>
        <dbReference type="ARBA" id="ARBA00022776"/>
    </source>
</evidence>
<protein>
    <recommendedName>
        <fullName evidence="5">DASH complex subunit DAD2</fullName>
    </recommendedName>
    <alternativeName>
        <fullName evidence="17">Outer kinetochore protein DAD2</fullName>
    </alternativeName>
</protein>
<evidence type="ECO:0000256" key="9">
    <source>
        <dbReference type="ARBA" id="ARBA00022701"/>
    </source>
</evidence>
<evidence type="ECO:0000256" key="15">
    <source>
        <dbReference type="ARBA" id="ARBA00023306"/>
    </source>
</evidence>
<evidence type="ECO:0000256" key="13">
    <source>
        <dbReference type="ARBA" id="ARBA00023212"/>
    </source>
</evidence>
<name>A0AAD3TUQ7_9TREE</name>
<keyword evidence="20" id="KW-1185">Reference proteome</keyword>
<evidence type="ECO:0000256" key="6">
    <source>
        <dbReference type="ARBA" id="ARBA00022454"/>
    </source>
</evidence>
<keyword evidence="9" id="KW-0493">Microtubule</keyword>
<dbReference type="PANTHER" id="PTHR28036:SF1">
    <property type="entry name" value="DASH COMPLEX SUBUNIT DAD2"/>
    <property type="match status" value="1"/>
</dbReference>
<dbReference type="PANTHER" id="PTHR28036">
    <property type="entry name" value="DASH COMPLEX SUBUNIT DAD2"/>
    <property type="match status" value="1"/>
</dbReference>
<keyword evidence="12" id="KW-0995">Kinetochore</keyword>
<evidence type="ECO:0000256" key="16">
    <source>
        <dbReference type="ARBA" id="ARBA00023328"/>
    </source>
</evidence>
<dbReference type="EMBL" id="BTCM01000004">
    <property type="protein sequence ID" value="GMK57240.1"/>
    <property type="molecule type" value="Genomic_DNA"/>
</dbReference>
<comment type="similarity">
    <text evidence="4">Belongs to the DASH complex DAD2 family.</text>
</comment>
<accession>A0AAD3TUQ7</accession>
<evidence type="ECO:0000256" key="17">
    <source>
        <dbReference type="ARBA" id="ARBA00030568"/>
    </source>
</evidence>
<proteinExistence type="inferred from homology"/>
<keyword evidence="14" id="KW-0539">Nucleus</keyword>